<gene>
    <name evidence="5" type="ORF">EJD97_011227</name>
</gene>
<comment type="caution">
    <text evidence="5">The sequence shown here is derived from an EMBL/GenBank/DDBJ whole genome shotgun (WGS) entry which is preliminary data.</text>
</comment>
<protein>
    <recommendedName>
        <fullName evidence="6">DUF547 domain-containing protein</fullName>
    </recommendedName>
</protein>
<dbReference type="Pfam" id="PF04784">
    <property type="entry name" value="DUF547"/>
    <property type="match status" value="1"/>
</dbReference>
<dbReference type="AlphaFoldDB" id="A0A6N2BNZ6"/>
<feature type="domain" description="Ternary complex factor MIP1 leucine-zipper" evidence="4">
    <location>
        <begin position="46"/>
        <end position="126"/>
    </location>
</feature>
<dbReference type="PANTHER" id="PTHR46248:SF12">
    <property type="entry name" value="TERNARY COMPLEX FACTOR MIP1 LEUCINE-ZIPPER PROTEIN"/>
    <property type="match status" value="1"/>
</dbReference>
<proteinExistence type="predicted"/>
<dbReference type="EMBL" id="RXGB01002850">
    <property type="protein sequence ID" value="TMW93733.1"/>
    <property type="molecule type" value="Genomic_DNA"/>
</dbReference>
<feature type="coiled-coil region" evidence="1">
    <location>
        <begin position="42"/>
        <end position="122"/>
    </location>
</feature>
<feature type="compositionally biased region" description="Polar residues" evidence="2">
    <location>
        <begin position="160"/>
        <end position="174"/>
    </location>
</feature>
<feature type="region of interest" description="Disordered" evidence="2">
    <location>
        <begin position="1"/>
        <end position="21"/>
    </location>
</feature>
<feature type="domain" description="DUF547" evidence="3">
    <location>
        <begin position="400"/>
        <end position="567"/>
    </location>
</feature>
<evidence type="ECO:0000256" key="2">
    <source>
        <dbReference type="SAM" id="MobiDB-lite"/>
    </source>
</evidence>
<evidence type="ECO:0000259" key="3">
    <source>
        <dbReference type="Pfam" id="PF04784"/>
    </source>
</evidence>
<dbReference type="PANTHER" id="PTHR46248">
    <property type="entry name" value="EXPRESSED PROTEIN"/>
    <property type="match status" value="1"/>
</dbReference>
<organism evidence="5">
    <name type="scientific">Solanum chilense</name>
    <name type="common">Tomato</name>
    <name type="synonym">Lycopersicon chilense</name>
    <dbReference type="NCBI Taxonomy" id="4083"/>
    <lineage>
        <taxon>Eukaryota</taxon>
        <taxon>Viridiplantae</taxon>
        <taxon>Streptophyta</taxon>
        <taxon>Embryophyta</taxon>
        <taxon>Tracheophyta</taxon>
        <taxon>Spermatophyta</taxon>
        <taxon>Magnoliopsida</taxon>
        <taxon>eudicotyledons</taxon>
        <taxon>Gunneridae</taxon>
        <taxon>Pentapetalae</taxon>
        <taxon>asterids</taxon>
        <taxon>lamiids</taxon>
        <taxon>Solanales</taxon>
        <taxon>Solanaceae</taxon>
        <taxon>Solanoideae</taxon>
        <taxon>Solaneae</taxon>
        <taxon>Solanum</taxon>
        <taxon>Solanum subgen. Lycopersicon</taxon>
    </lineage>
</organism>
<accession>A0A6N2BNZ6</accession>
<evidence type="ECO:0000259" key="4">
    <source>
        <dbReference type="Pfam" id="PF14389"/>
    </source>
</evidence>
<name>A0A6N2BNZ6_SOLCI</name>
<feature type="region of interest" description="Disordered" evidence="2">
    <location>
        <begin position="154"/>
        <end position="175"/>
    </location>
</feature>
<dbReference type="InterPro" id="IPR025757">
    <property type="entry name" value="MIP1_Leuzipper"/>
</dbReference>
<keyword evidence="1" id="KW-0175">Coiled coil</keyword>
<evidence type="ECO:0000256" key="1">
    <source>
        <dbReference type="SAM" id="Coils"/>
    </source>
</evidence>
<dbReference type="Pfam" id="PF14389">
    <property type="entry name" value="Lzipper-MIP1"/>
    <property type="match status" value="1"/>
</dbReference>
<reference evidence="5" key="1">
    <citation type="submission" date="2019-05" db="EMBL/GenBank/DDBJ databases">
        <title>The de novo reference genome and transcriptome assemblies of the wild tomato species Solanum chilense.</title>
        <authorList>
            <person name="Stam R."/>
            <person name="Nosenko T."/>
            <person name="Hoerger A.C."/>
            <person name="Stephan W."/>
            <person name="Seidel M.A."/>
            <person name="Kuhn J.M.M."/>
            <person name="Haberer G."/>
            <person name="Tellier A."/>
        </authorList>
    </citation>
    <scope>NUCLEOTIDE SEQUENCE</scope>
    <source>
        <tissue evidence="5">Mature leaves</tissue>
    </source>
</reference>
<evidence type="ECO:0008006" key="6">
    <source>
        <dbReference type="Google" id="ProtNLM"/>
    </source>
</evidence>
<evidence type="ECO:0000313" key="5">
    <source>
        <dbReference type="EMBL" id="TMW93733.1"/>
    </source>
</evidence>
<dbReference type="InterPro" id="IPR006869">
    <property type="entry name" value="DUF547"/>
</dbReference>
<sequence>MNNRFRQPPHPKKVALNPQKEKKMEIQQNKFLSVEKPGVNRRQAAKERKLALLQDVDKLKKKLRHEENIHRALERAFYRPLGTLPRLPPYLPKYTLELLAEVAVLEEEVVRLEEQVVNYRQGLYQEAVSICSRRITDDNHLSDSCPQLHGKVSKQRHSRSFSMSEVNLGSSVPHSSLSLDRSASSRKLFLKESVFGSSRISYDVTSNSRQAVMKSCNDSLIDGLRKENHSAESCTKDKPSPQKQVIKTSLVRPPVKPESISKIADVRVQCRVVEQAQESYLASLDERESEAESTENKISEDILKCLSSILLRLSTSKGKIANPESFRSLGAKVLNESNGERELQDPYCICSELRKQDIGEYRYILNIDANSVNLNRKMNASFLIHRLKILLGKLSSVKLEGLTHHQKLAFWINTYNSCVMNAFIEHGIPETAEQIVSLMQKASYSVIIIHASYIADATIVDTVANELRNLFNFLNEFHQATINVGGHFLNAIMIEHFILRLPYHLKYTCSKSAKDNELKVRSVFGLEWSEPLVTFALSCGSWSSPAVRVYTASQVETQLETAKRDYLQAAVGISATNKLIIPKLLDWYLLDFAKDLDALLDWVCLQLPDELRNQTMKCLERRGREPLSQLVQVMPYNFSFRYLIHQ</sequence>